<name>A0ACC2JKE2_9PEZI</name>
<gene>
    <name evidence="1" type="ORF">O1611_g5941</name>
</gene>
<comment type="caution">
    <text evidence="1">The sequence shown here is derived from an EMBL/GenBank/DDBJ whole genome shotgun (WGS) entry which is preliminary data.</text>
</comment>
<sequence length="268" mass="30901">MPNSPPDPNKVDFRALRHFKFKDPQRVWKRTRQDFKVFEELGDIKYERVLGFGGFGIVQLWRTADGKRVAIKSILKEHHDIRSRALKREIWWTRIADYGCMVEWDDNWPKKQKLRSLWGKPAYKAPEQFRPNCLIEGALGPHTNVYQIGQTMHDLLTLRPLSYQERSCAIEEREIPAAGGIGKGRHRAARPYRRVYGARNRFSAHALPTRGGHPGQNRAIQNRNSELEARPGKRRARAPGAREQVPVPRERARARRAPAEVLQGVLPG</sequence>
<dbReference type="Proteomes" id="UP001153332">
    <property type="component" value="Unassembled WGS sequence"/>
</dbReference>
<dbReference type="EMBL" id="JAPUUL010001331">
    <property type="protein sequence ID" value="KAJ8127693.1"/>
    <property type="molecule type" value="Genomic_DNA"/>
</dbReference>
<accession>A0ACC2JKE2</accession>
<reference evidence="1" key="1">
    <citation type="submission" date="2022-12" db="EMBL/GenBank/DDBJ databases">
        <title>Genome Sequence of Lasiodiplodia mahajangana.</title>
        <authorList>
            <person name="Buettner E."/>
        </authorList>
    </citation>
    <scope>NUCLEOTIDE SEQUENCE</scope>
    <source>
        <strain evidence="1">VT137</strain>
    </source>
</reference>
<proteinExistence type="predicted"/>
<evidence type="ECO:0000313" key="1">
    <source>
        <dbReference type="EMBL" id="KAJ8127693.1"/>
    </source>
</evidence>
<organism evidence="1 2">
    <name type="scientific">Lasiodiplodia mahajangana</name>
    <dbReference type="NCBI Taxonomy" id="1108764"/>
    <lineage>
        <taxon>Eukaryota</taxon>
        <taxon>Fungi</taxon>
        <taxon>Dikarya</taxon>
        <taxon>Ascomycota</taxon>
        <taxon>Pezizomycotina</taxon>
        <taxon>Dothideomycetes</taxon>
        <taxon>Dothideomycetes incertae sedis</taxon>
        <taxon>Botryosphaeriales</taxon>
        <taxon>Botryosphaeriaceae</taxon>
        <taxon>Lasiodiplodia</taxon>
    </lineage>
</organism>
<protein>
    <submittedName>
        <fullName evidence="1">Uncharacterized protein</fullName>
    </submittedName>
</protein>
<keyword evidence="2" id="KW-1185">Reference proteome</keyword>
<evidence type="ECO:0000313" key="2">
    <source>
        <dbReference type="Proteomes" id="UP001153332"/>
    </source>
</evidence>